<protein>
    <recommendedName>
        <fullName evidence="4">Secreted protein</fullName>
    </recommendedName>
</protein>
<feature type="chain" id="PRO_5046969929" description="Secreted protein" evidence="1">
    <location>
        <begin position="20"/>
        <end position="60"/>
    </location>
</feature>
<accession>A0ABP9VQ17</accession>
<keyword evidence="3" id="KW-1185">Reference proteome</keyword>
<reference evidence="2 3" key="1">
    <citation type="submission" date="2024-02" db="EMBL/GenBank/DDBJ databases">
        <title>Rhodopirellula caenicola NBRC 110016.</title>
        <authorList>
            <person name="Ichikawa N."/>
            <person name="Katano-Makiyama Y."/>
            <person name="Hidaka K."/>
        </authorList>
    </citation>
    <scope>NUCLEOTIDE SEQUENCE [LARGE SCALE GENOMIC DNA]</scope>
    <source>
        <strain evidence="2 3">NBRC 110016</strain>
    </source>
</reference>
<evidence type="ECO:0000313" key="2">
    <source>
        <dbReference type="EMBL" id="GAA5506891.1"/>
    </source>
</evidence>
<dbReference type="RefSeq" id="WP_345683794.1">
    <property type="nucleotide sequence ID" value="NZ_BAABRO010000004.1"/>
</dbReference>
<sequence>MSKSWMLLSLFTFALVVNAGCSADSGAPSEVAELDELEQYIAENPSAAEEGSDSPIDGSD</sequence>
<evidence type="ECO:0008006" key="4">
    <source>
        <dbReference type="Google" id="ProtNLM"/>
    </source>
</evidence>
<proteinExistence type="predicted"/>
<gene>
    <name evidence="2" type="ORF">Rcae01_02344</name>
</gene>
<evidence type="ECO:0000256" key="1">
    <source>
        <dbReference type="SAM" id="SignalP"/>
    </source>
</evidence>
<feature type="signal peptide" evidence="1">
    <location>
        <begin position="1"/>
        <end position="19"/>
    </location>
</feature>
<evidence type="ECO:0000313" key="3">
    <source>
        <dbReference type="Proteomes" id="UP001416858"/>
    </source>
</evidence>
<organism evidence="2 3">
    <name type="scientific">Novipirellula caenicola</name>
    <dbReference type="NCBI Taxonomy" id="1536901"/>
    <lineage>
        <taxon>Bacteria</taxon>
        <taxon>Pseudomonadati</taxon>
        <taxon>Planctomycetota</taxon>
        <taxon>Planctomycetia</taxon>
        <taxon>Pirellulales</taxon>
        <taxon>Pirellulaceae</taxon>
        <taxon>Novipirellula</taxon>
    </lineage>
</organism>
<dbReference type="Proteomes" id="UP001416858">
    <property type="component" value="Unassembled WGS sequence"/>
</dbReference>
<keyword evidence="1" id="KW-0732">Signal</keyword>
<name>A0ABP9VQ17_9BACT</name>
<dbReference type="EMBL" id="BAABRO010000004">
    <property type="protein sequence ID" value="GAA5506891.1"/>
    <property type="molecule type" value="Genomic_DNA"/>
</dbReference>
<comment type="caution">
    <text evidence="2">The sequence shown here is derived from an EMBL/GenBank/DDBJ whole genome shotgun (WGS) entry which is preliminary data.</text>
</comment>